<feature type="domain" description="DUF6598" evidence="2">
    <location>
        <begin position="101"/>
        <end position="177"/>
    </location>
</feature>
<organism evidence="3 4">
    <name type="scientific">Panicum miliaceum</name>
    <name type="common">Proso millet</name>
    <name type="synonym">Broomcorn millet</name>
    <dbReference type="NCBI Taxonomy" id="4540"/>
    <lineage>
        <taxon>Eukaryota</taxon>
        <taxon>Viridiplantae</taxon>
        <taxon>Streptophyta</taxon>
        <taxon>Embryophyta</taxon>
        <taxon>Tracheophyta</taxon>
        <taxon>Spermatophyta</taxon>
        <taxon>Magnoliopsida</taxon>
        <taxon>Liliopsida</taxon>
        <taxon>Poales</taxon>
        <taxon>Poaceae</taxon>
        <taxon>PACMAD clade</taxon>
        <taxon>Panicoideae</taxon>
        <taxon>Panicodae</taxon>
        <taxon>Paniceae</taxon>
        <taxon>Panicinae</taxon>
        <taxon>Panicum</taxon>
        <taxon>Panicum sect. Panicum</taxon>
    </lineage>
</organism>
<dbReference type="EMBL" id="PQIB02000003">
    <property type="protein sequence ID" value="RLN29401.1"/>
    <property type="molecule type" value="Genomic_DNA"/>
</dbReference>
<protein>
    <recommendedName>
        <fullName evidence="2">DUF6598 domain-containing protein</fullName>
    </recommendedName>
</protein>
<dbReference type="Proteomes" id="UP000275267">
    <property type="component" value="Unassembled WGS sequence"/>
</dbReference>
<accession>A0A3L6T079</accession>
<evidence type="ECO:0000313" key="3">
    <source>
        <dbReference type="EMBL" id="RLN29401.1"/>
    </source>
</evidence>
<evidence type="ECO:0000259" key="2">
    <source>
        <dbReference type="Pfam" id="PF20241"/>
    </source>
</evidence>
<dbReference type="OrthoDB" id="690441at2759"/>
<evidence type="ECO:0000256" key="1">
    <source>
        <dbReference type="SAM" id="MobiDB-lite"/>
    </source>
</evidence>
<gene>
    <name evidence="3" type="ORF">C2845_PM05G13890</name>
</gene>
<sequence>MASAAGDPSTSVKDLCVNILEGCAKIQTLLLELKESLLRNDAAVRLHAAARGFLARRRAQVLHADRKATWMLPLSATAAEQQSQSGCPKDRLFPVRGMARLSLTGPARVISMTNRALIETNGDDNLIIEECTQIENMFKSESFVEHRRLYGERCALDIKYMVVMNAVEAQVEVTVLHLGARPLLEKGLGWWTPVIVAEGRMETEGGGGSPVTSSPGSDKSWQPSPRTPPDGDGDEWLLVSDEDADCENPVETHNYLDLYIEGSSEDNPVLGRKEKPATVGASRSWWKCSFGSDYHDMDKQVAELGEFAVVSVNVNWKSYKKKESLRE</sequence>
<dbReference type="PROSITE" id="PS50096">
    <property type="entry name" value="IQ"/>
    <property type="match status" value="1"/>
</dbReference>
<proteinExistence type="predicted"/>
<dbReference type="AlphaFoldDB" id="A0A3L6T079"/>
<reference evidence="4" key="1">
    <citation type="journal article" date="2019" name="Nat. Commun.">
        <title>The genome of broomcorn millet.</title>
        <authorList>
            <person name="Zou C."/>
            <person name="Miki D."/>
            <person name="Li D."/>
            <person name="Tang Q."/>
            <person name="Xiao L."/>
            <person name="Rajput S."/>
            <person name="Deng P."/>
            <person name="Jia W."/>
            <person name="Huang R."/>
            <person name="Zhang M."/>
            <person name="Sun Y."/>
            <person name="Hu J."/>
            <person name="Fu X."/>
            <person name="Schnable P.S."/>
            <person name="Li F."/>
            <person name="Zhang H."/>
            <person name="Feng B."/>
            <person name="Zhu X."/>
            <person name="Liu R."/>
            <person name="Schnable J.C."/>
            <person name="Zhu J.-K."/>
            <person name="Zhang H."/>
        </authorList>
    </citation>
    <scope>NUCLEOTIDE SEQUENCE [LARGE SCALE GENOMIC DNA]</scope>
</reference>
<name>A0A3L6T079_PANMI</name>
<evidence type="ECO:0000313" key="4">
    <source>
        <dbReference type="Proteomes" id="UP000275267"/>
    </source>
</evidence>
<keyword evidence="4" id="KW-1185">Reference proteome</keyword>
<feature type="region of interest" description="Disordered" evidence="1">
    <location>
        <begin position="201"/>
        <end position="236"/>
    </location>
</feature>
<dbReference type="InterPro" id="IPR046533">
    <property type="entry name" value="DUF6598"/>
</dbReference>
<dbReference type="Pfam" id="PF20241">
    <property type="entry name" value="DUF6598"/>
    <property type="match status" value="1"/>
</dbReference>
<comment type="caution">
    <text evidence="3">The sequence shown here is derived from an EMBL/GenBank/DDBJ whole genome shotgun (WGS) entry which is preliminary data.</text>
</comment>